<protein>
    <submittedName>
        <fullName evidence="3">DUF6528 family protein</fullName>
    </submittedName>
</protein>
<dbReference type="EMBL" id="JBHTCF010000010">
    <property type="protein sequence ID" value="MFC7307036.1"/>
    <property type="molecule type" value="Genomic_DNA"/>
</dbReference>
<evidence type="ECO:0000313" key="4">
    <source>
        <dbReference type="Proteomes" id="UP001596523"/>
    </source>
</evidence>
<dbReference type="Proteomes" id="UP001596523">
    <property type="component" value="Unassembled WGS sequence"/>
</dbReference>
<dbReference type="Pfam" id="PF20138">
    <property type="entry name" value="DUF6528"/>
    <property type="match status" value="1"/>
</dbReference>
<name>A0ABW2JNL4_9ACTN</name>
<proteinExistence type="predicted"/>
<dbReference type="PROSITE" id="PS51257">
    <property type="entry name" value="PROKAR_LIPOPROTEIN"/>
    <property type="match status" value="1"/>
</dbReference>
<comment type="caution">
    <text evidence="3">The sequence shown here is derived from an EMBL/GenBank/DDBJ whole genome shotgun (WGS) entry which is preliminary data.</text>
</comment>
<dbReference type="SUPFAM" id="SSF75011">
    <property type="entry name" value="3-carboxy-cis,cis-mucoante lactonizing enzyme"/>
    <property type="match status" value="1"/>
</dbReference>
<keyword evidence="4" id="KW-1185">Reference proteome</keyword>
<feature type="chain" id="PRO_5045771800" evidence="2">
    <location>
        <begin position="25"/>
        <end position="351"/>
    </location>
</feature>
<feature type="signal peptide" evidence="2">
    <location>
        <begin position="1"/>
        <end position="24"/>
    </location>
</feature>
<gene>
    <name evidence="3" type="ORF">ACFQVC_22760</name>
</gene>
<evidence type="ECO:0000256" key="2">
    <source>
        <dbReference type="SAM" id="SignalP"/>
    </source>
</evidence>
<reference evidence="4" key="1">
    <citation type="journal article" date="2019" name="Int. J. Syst. Evol. Microbiol.">
        <title>The Global Catalogue of Microorganisms (GCM) 10K type strain sequencing project: providing services to taxonomists for standard genome sequencing and annotation.</title>
        <authorList>
            <consortium name="The Broad Institute Genomics Platform"/>
            <consortium name="The Broad Institute Genome Sequencing Center for Infectious Disease"/>
            <person name="Wu L."/>
            <person name="Ma J."/>
        </authorList>
    </citation>
    <scope>NUCLEOTIDE SEQUENCE [LARGE SCALE GENOMIC DNA]</scope>
    <source>
        <strain evidence="4">SYNS20</strain>
    </source>
</reference>
<evidence type="ECO:0000256" key="1">
    <source>
        <dbReference type="SAM" id="MobiDB-lite"/>
    </source>
</evidence>
<sequence>MLGGQVRLGVLGASLVAAMALVSACGTGTEGATGSDEPPRGSQGEQSAADAGVIGRSGQDAGTAAAPQLIMTMTGGLKALNPKWSFNPRDVRGYENLRQPRLWGANEAKLRRFGGKRLVLTTGNRGLAAVVEFRSKRRYWAANVGDPQNPHSIELIPKGPRGMVAVASPAGREGIALYPVRRGQNTSAATDREPLRKAHGVHWDGHRQLLWALGDKFLTAYRIGGTAARPKLVQDKAIGSALPAGEHAGHDLSPVPGTKRLWVATGSRVHQYDPDRAPGARRWVNTYPGSARLAKRVGVKSVTTNPTTGRIAVTAANRSDQLTDRVDFLLPGGMFKTGGYGRIYKARWFQP</sequence>
<organism evidence="3 4">
    <name type="scientific">Streptomyces monticola</name>
    <dbReference type="NCBI Taxonomy" id="2666263"/>
    <lineage>
        <taxon>Bacteria</taxon>
        <taxon>Bacillati</taxon>
        <taxon>Actinomycetota</taxon>
        <taxon>Actinomycetes</taxon>
        <taxon>Kitasatosporales</taxon>
        <taxon>Streptomycetaceae</taxon>
        <taxon>Streptomyces</taxon>
    </lineage>
</organism>
<accession>A0ABW2JNL4</accession>
<evidence type="ECO:0000313" key="3">
    <source>
        <dbReference type="EMBL" id="MFC7307036.1"/>
    </source>
</evidence>
<feature type="region of interest" description="Disordered" evidence="1">
    <location>
        <begin position="27"/>
        <end position="58"/>
    </location>
</feature>
<keyword evidence="2" id="KW-0732">Signal</keyword>
<dbReference type="InterPro" id="IPR045383">
    <property type="entry name" value="DUF6528"/>
</dbReference>
<dbReference type="RefSeq" id="WP_381833254.1">
    <property type="nucleotide sequence ID" value="NZ_JBHTCF010000010.1"/>
</dbReference>